<accession>A0A1V6PDT2</accession>
<organism evidence="1 2">
    <name type="scientific">Penicillium decumbens</name>
    <dbReference type="NCBI Taxonomy" id="69771"/>
    <lineage>
        <taxon>Eukaryota</taxon>
        <taxon>Fungi</taxon>
        <taxon>Dikarya</taxon>
        <taxon>Ascomycota</taxon>
        <taxon>Pezizomycotina</taxon>
        <taxon>Eurotiomycetes</taxon>
        <taxon>Eurotiomycetidae</taxon>
        <taxon>Eurotiales</taxon>
        <taxon>Aspergillaceae</taxon>
        <taxon>Penicillium</taxon>
    </lineage>
</organism>
<dbReference type="EMBL" id="MDYL01000008">
    <property type="protein sequence ID" value="OQD75219.1"/>
    <property type="molecule type" value="Genomic_DNA"/>
</dbReference>
<dbReference type="Proteomes" id="UP000191522">
    <property type="component" value="Unassembled WGS sequence"/>
</dbReference>
<sequence length="302" mass="33731">MGGKPCVSGSRLLNIPAEILANIVDFIADDQPTLAALALVNSDCRQLARSCQFVDICFDYSPRAFDLLLALLRETVPSVSTASQPTIGACIRRVTVKSDRQWVASTHWELYQSIWGDTHESYNREQKKELHERATKTYNSYRSGLLGAISGAMPHLETIAWCDQVSVGADFLKVISRLPIKHLKLSRVPIDVPYLMEPPLTPAVMQLRSLHLDTRLAWRVSGDVEDENVASLSLSPFFKSLFLRCAPTLESLVWPSWDFMQGSEPISLGDEPISFPRLRHLKLPMLKLAPSTLSSFLSAPLR</sequence>
<dbReference type="OMA" id="HLETIAW"/>
<keyword evidence="2" id="KW-1185">Reference proteome</keyword>
<evidence type="ECO:0008006" key="3">
    <source>
        <dbReference type="Google" id="ProtNLM"/>
    </source>
</evidence>
<reference evidence="2" key="1">
    <citation type="journal article" date="2017" name="Nat. Microbiol.">
        <title>Global analysis of biosynthetic gene clusters reveals vast potential of secondary metabolite production in Penicillium species.</title>
        <authorList>
            <person name="Nielsen J.C."/>
            <person name="Grijseels S."/>
            <person name="Prigent S."/>
            <person name="Ji B."/>
            <person name="Dainat J."/>
            <person name="Nielsen K.F."/>
            <person name="Frisvad J.C."/>
            <person name="Workman M."/>
            <person name="Nielsen J."/>
        </authorList>
    </citation>
    <scope>NUCLEOTIDE SEQUENCE [LARGE SCALE GENOMIC DNA]</scope>
    <source>
        <strain evidence="2">IBT 11843</strain>
    </source>
</reference>
<evidence type="ECO:0000313" key="2">
    <source>
        <dbReference type="Proteomes" id="UP000191522"/>
    </source>
</evidence>
<name>A0A1V6PDT2_PENDC</name>
<comment type="caution">
    <text evidence="1">The sequence shown here is derived from an EMBL/GenBank/DDBJ whole genome shotgun (WGS) entry which is preliminary data.</text>
</comment>
<gene>
    <name evidence="1" type="ORF">PENDEC_c008G06079</name>
</gene>
<dbReference type="OrthoDB" id="4523597at2759"/>
<evidence type="ECO:0000313" key="1">
    <source>
        <dbReference type="EMBL" id="OQD75219.1"/>
    </source>
</evidence>
<proteinExistence type="predicted"/>
<protein>
    <recommendedName>
        <fullName evidence="3">F-box domain-containing protein</fullName>
    </recommendedName>
</protein>
<dbReference type="AlphaFoldDB" id="A0A1V6PDT2"/>